<feature type="transmembrane region" description="Helical" evidence="1">
    <location>
        <begin position="64"/>
        <end position="85"/>
    </location>
</feature>
<evidence type="ECO:0000313" key="3">
    <source>
        <dbReference type="EMBL" id="RAJ73757.1"/>
    </source>
</evidence>
<dbReference type="GO" id="GO:0016020">
    <property type="term" value="C:membrane"/>
    <property type="evidence" value="ECO:0007669"/>
    <property type="project" value="InterPro"/>
</dbReference>
<reference evidence="3 4" key="1">
    <citation type="submission" date="2018-06" db="EMBL/GenBank/DDBJ databases">
        <title>Genomic Encyclopedia of Archaeal and Bacterial Type Strains, Phase II (KMG-II): from individual species to whole genera.</title>
        <authorList>
            <person name="Goeker M."/>
        </authorList>
    </citation>
    <scope>NUCLEOTIDE SEQUENCE [LARGE SCALE GENOMIC DNA]</scope>
    <source>
        <strain evidence="3 4">DSM 29821</strain>
    </source>
</reference>
<feature type="domain" description="Signal transduction histidine kinase internal region" evidence="2">
    <location>
        <begin position="191"/>
        <end position="266"/>
    </location>
</feature>
<keyword evidence="3" id="KW-0808">Transferase</keyword>
<dbReference type="AlphaFoldDB" id="A0A327VKB5"/>
<accession>A0A327VKB5</accession>
<proteinExistence type="predicted"/>
<dbReference type="GO" id="GO:0000155">
    <property type="term" value="F:phosphorelay sensor kinase activity"/>
    <property type="evidence" value="ECO:0007669"/>
    <property type="project" value="InterPro"/>
</dbReference>
<gene>
    <name evidence="3" type="ORF">CLV59_11298</name>
</gene>
<keyword evidence="3" id="KW-0418">Kinase</keyword>
<organism evidence="3 4">
    <name type="scientific">Chitinophaga dinghuensis</name>
    <dbReference type="NCBI Taxonomy" id="1539050"/>
    <lineage>
        <taxon>Bacteria</taxon>
        <taxon>Pseudomonadati</taxon>
        <taxon>Bacteroidota</taxon>
        <taxon>Chitinophagia</taxon>
        <taxon>Chitinophagales</taxon>
        <taxon>Chitinophagaceae</taxon>
        <taxon>Chitinophaga</taxon>
    </lineage>
</organism>
<dbReference type="InterPro" id="IPR050640">
    <property type="entry name" value="Bact_2-comp_sensor_kinase"/>
</dbReference>
<evidence type="ECO:0000313" key="4">
    <source>
        <dbReference type="Proteomes" id="UP000249819"/>
    </source>
</evidence>
<dbReference type="EMBL" id="QLMA01000012">
    <property type="protein sequence ID" value="RAJ73757.1"/>
    <property type="molecule type" value="Genomic_DNA"/>
</dbReference>
<feature type="transmembrane region" description="Helical" evidence="1">
    <location>
        <begin position="156"/>
        <end position="174"/>
    </location>
</feature>
<dbReference type="InterPro" id="IPR010559">
    <property type="entry name" value="Sig_transdc_His_kin_internal"/>
</dbReference>
<evidence type="ECO:0000256" key="1">
    <source>
        <dbReference type="SAM" id="Phobius"/>
    </source>
</evidence>
<comment type="caution">
    <text evidence="3">The sequence shown here is derived from an EMBL/GenBank/DDBJ whole genome shotgun (WGS) entry which is preliminary data.</text>
</comment>
<evidence type="ECO:0000259" key="2">
    <source>
        <dbReference type="Pfam" id="PF06580"/>
    </source>
</evidence>
<dbReference type="PANTHER" id="PTHR34220">
    <property type="entry name" value="SENSOR HISTIDINE KINASE YPDA"/>
    <property type="match status" value="1"/>
</dbReference>
<protein>
    <submittedName>
        <fullName evidence="3">Histidine kinase</fullName>
    </submittedName>
</protein>
<feature type="transmembrane region" description="Helical" evidence="1">
    <location>
        <begin position="97"/>
        <end position="115"/>
    </location>
</feature>
<keyword evidence="4" id="KW-1185">Reference proteome</keyword>
<feature type="transmembrane region" description="Helical" evidence="1">
    <location>
        <begin position="34"/>
        <end position="52"/>
    </location>
</feature>
<dbReference type="PANTHER" id="PTHR34220:SF7">
    <property type="entry name" value="SENSOR HISTIDINE KINASE YPDA"/>
    <property type="match status" value="1"/>
</dbReference>
<keyword evidence="1" id="KW-0812">Transmembrane</keyword>
<keyword evidence="1" id="KW-0472">Membrane</keyword>
<name>A0A327VKB5_9BACT</name>
<dbReference type="Proteomes" id="UP000249819">
    <property type="component" value="Unassembled WGS sequence"/>
</dbReference>
<keyword evidence="1" id="KW-1133">Transmembrane helix</keyword>
<sequence>MSKFDLLAILILLASIMKKPLPQRGYGNQLISTYELIVWVLYAVIYKYAVIVESPLLPRRHENFPFPLMMLYALCITLYVIPYYRVIGPWLLDRKKFGWMFFITVIYFYFIPKYANWPVVYCFRQWLTGHPEGPYLDAWYKKFEVLVHTRQIYSEFLLTDVLAFFSVMFMRFAMQNERKRHTLEETNLTLQLETLKAQLHPHFLFNTLNSIYGMTLTGSKEAPVFVLRLSDMMRYMLYDCKHDQVPLEKDITFLMDYLEMEKTRYPSAPIQFNIDKHTIPPVQIAPLLMIPFMENCFKHGSHRILDESIIQGSISFKDNKLFFHLENSVLPKPSGPATPYGGVGIENVRRRLELYYPKKYQLDITHNDLAYIVDLQIQLT</sequence>
<dbReference type="Pfam" id="PF06580">
    <property type="entry name" value="His_kinase"/>
    <property type="match status" value="1"/>
</dbReference>